<accession>A0AAD8PR75</accession>
<organism evidence="1 2">
    <name type="scientific">Colletotrichum navitas</name>
    <dbReference type="NCBI Taxonomy" id="681940"/>
    <lineage>
        <taxon>Eukaryota</taxon>
        <taxon>Fungi</taxon>
        <taxon>Dikarya</taxon>
        <taxon>Ascomycota</taxon>
        <taxon>Pezizomycotina</taxon>
        <taxon>Sordariomycetes</taxon>
        <taxon>Hypocreomycetidae</taxon>
        <taxon>Glomerellales</taxon>
        <taxon>Glomerellaceae</taxon>
        <taxon>Colletotrichum</taxon>
        <taxon>Colletotrichum graminicola species complex</taxon>
    </lineage>
</organism>
<reference evidence="1" key="1">
    <citation type="submission" date="2021-06" db="EMBL/GenBank/DDBJ databases">
        <title>Comparative genomics, transcriptomics and evolutionary studies reveal genomic signatures of adaptation to plant cell wall in hemibiotrophic fungi.</title>
        <authorList>
            <consortium name="DOE Joint Genome Institute"/>
            <person name="Baroncelli R."/>
            <person name="Diaz J.F."/>
            <person name="Benocci T."/>
            <person name="Peng M."/>
            <person name="Battaglia E."/>
            <person name="Haridas S."/>
            <person name="Andreopoulos W."/>
            <person name="Labutti K."/>
            <person name="Pangilinan J."/>
            <person name="Floch G.L."/>
            <person name="Makela M.R."/>
            <person name="Henrissat B."/>
            <person name="Grigoriev I.V."/>
            <person name="Crouch J.A."/>
            <person name="De Vries R.P."/>
            <person name="Sukno S.A."/>
            <person name="Thon M.R."/>
        </authorList>
    </citation>
    <scope>NUCLEOTIDE SEQUENCE</scope>
    <source>
        <strain evidence="1">CBS 125086</strain>
    </source>
</reference>
<sequence length="151" mass="16894">MPPSFPPSRLILLPGLVFAPGHLRQCVDRSRKGPKGSLPSVTSRVQGPQPRRLLLLPSVPIHGSPLGLGIGLQDVLRTYTGTCLGRYLSTTHTIREYIAIKNTTGRLLLDDIAMGRERTHPLVTICFTWEEEEERIPFHLHNLKSPSCQWL</sequence>
<dbReference type="GeneID" id="85442936"/>
<keyword evidence="2" id="KW-1185">Reference proteome</keyword>
<dbReference type="Proteomes" id="UP001230504">
    <property type="component" value="Unassembled WGS sequence"/>
</dbReference>
<comment type="caution">
    <text evidence="1">The sequence shown here is derived from an EMBL/GenBank/DDBJ whole genome shotgun (WGS) entry which is preliminary data.</text>
</comment>
<evidence type="ECO:0000313" key="2">
    <source>
        <dbReference type="Proteomes" id="UP001230504"/>
    </source>
</evidence>
<name>A0AAD8PR75_9PEZI</name>
<gene>
    <name evidence="1" type="ORF">LY79DRAFT_564837</name>
</gene>
<dbReference type="AlphaFoldDB" id="A0AAD8PR75"/>
<dbReference type="RefSeq" id="XP_060410281.1">
    <property type="nucleotide sequence ID" value="XM_060558696.1"/>
</dbReference>
<protein>
    <submittedName>
        <fullName evidence="1">Uncharacterized protein</fullName>
    </submittedName>
</protein>
<proteinExistence type="predicted"/>
<evidence type="ECO:0000313" key="1">
    <source>
        <dbReference type="EMBL" id="KAK1579130.1"/>
    </source>
</evidence>
<dbReference type="EMBL" id="JAHLJV010000070">
    <property type="protein sequence ID" value="KAK1579130.1"/>
    <property type="molecule type" value="Genomic_DNA"/>
</dbReference>